<evidence type="ECO:0000313" key="2">
    <source>
        <dbReference type="Proteomes" id="UP000019275"/>
    </source>
</evidence>
<dbReference type="InterPro" id="IPR024291">
    <property type="entry name" value="DUF3829"/>
</dbReference>
<dbReference type="EMBL" id="ARZX01000007">
    <property type="protein sequence ID" value="EWH13857.1"/>
    <property type="molecule type" value="Genomic_DNA"/>
</dbReference>
<evidence type="ECO:0008006" key="3">
    <source>
        <dbReference type="Google" id="ProtNLM"/>
    </source>
</evidence>
<protein>
    <recommendedName>
        <fullName evidence="3">Lipoprotein</fullName>
    </recommendedName>
</protein>
<sequence length="341" mass="39117">MKNYLVHTCLIAFVFVSCKNIKQEKDDKGMETVTSSLEPFSSDEKKLVVSTIKDAYNSTEFVVKYNNYIEFFNTYDDKVRKSYANYLSWVNQKETSGTTNLKSKIGLPLEELNILKSTIVHSPAIKKVDANMLLVYKTAEILYNTILEVDAYYKKGIVESVDVNKTKKLHIKLLEAYRNYFSTFDDMSIVFYRLQDDVEKYKKEKYKEQELVVQYNLFTAINATEAILNEIGGRDVDGLLTLDFTVINQKIKELRAAYVALEGLKENQDLIVKEFGKPMPVVTNFTNHLGNILMGLTSLKLRIANNDFDYGKDHPNIAADGSPLKLELEFIAMVNEYRSIN</sequence>
<proteinExistence type="predicted"/>
<keyword evidence="2" id="KW-1185">Reference proteome</keyword>
<reference evidence="1 2" key="1">
    <citation type="journal article" date="2014" name="Genome Announc.">
        <title>Draft Genome Sequence of the Carrageenan-Degrading Bacterium Cellulophaga sp. Strain KL-A, Isolated from Decaying Marine Algae.</title>
        <authorList>
            <person name="Shan D."/>
            <person name="Ying J."/>
            <person name="Li X."/>
            <person name="Gao Z."/>
            <person name="Wei G."/>
            <person name="Shao Z."/>
        </authorList>
    </citation>
    <scope>NUCLEOTIDE SEQUENCE [LARGE SCALE GENOMIC DNA]</scope>
    <source>
        <strain evidence="1 2">KL-A</strain>
    </source>
</reference>
<dbReference type="RefSeq" id="WP_013621226.1">
    <property type="nucleotide sequence ID" value="NZ_ARZX01000007.1"/>
</dbReference>
<dbReference type="Proteomes" id="UP000019275">
    <property type="component" value="Unassembled WGS sequence"/>
</dbReference>
<evidence type="ECO:0000313" key="1">
    <source>
        <dbReference type="EMBL" id="EWH13857.1"/>
    </source>
</evidence>
<comment type="caution">
    <text evidence="1">The sequence shown here is derived from an EMBL/GenBank/DDBJ whole genome shotgun (WGS) entry which is preliminary data.</text>
</comment>
<name>A0ABN0RPM4_9FLAO</name>
<accession>A0ABN0RPM4</accession>
<organism evidence="1 2">
    <name type="scientific">Cellulophaga geojensis KL-A</name>
    <dbReference type="NCBI Taxonomy" id="1328323"/>
    <lineage>
        <taxon>Bacteria</taxon>
        <taxon>Pseudomonadati</taxon>
        <taxon>Bacteroidota</taxon>
        <taxon>Flavobacteriia</taxon>
        <taxon>Flavobacteriales</taxon>
        <taxon>Flavobacteriaceae</taxon>
        <taxon>Cellulophaga</taxon>
    </lineage>
</organism>
<gene>
    <name evidence="1" type="ORF">KLA_07392</name>
</gene>
<dbReference type="PROSITE" id="PS51257">
    <property type="entry name" value="PROKAR_LIPOPROTEIN"/>
    <property type="match status" value="1"/>
</dbReference>
<dbReference type="Pfam" id="PF12889">
    <property type="entry name" value="DUF3829"/>
    <property type="match status" value="1"/>
</dbReference>